<organism evidence="11 12">
    <name type="scientific">Frateuria aurantia (strain ATCC 33424 / DSM 6220 / KCTC 2777 / LMG 1558 / NBRC 3245 / NCIMB 13370)</name>
    <name type="common">Acetobacter aurantius</name>
    <dbReference type="NCBI Taxonomy" id="767434"/>
    <lineage>
        <taxon>Bacteria</taxon>
        <taxon>Pseudomonadati</taxon>
        <taxon>Pseudomonadota</taxon>
        <taxon>Gammaproteobacteria</taxon>
        <taxon>Lysobacterales</taxon>
        <taxon>Rhodanobacteraceae</taxon>
        <taxon>Frateuria</taxon>
    </lineage>
</organism>
<dbReference type="GO" id="GO:0015976">
    <property type="term" value="P:carbon utilization"/>
    <property type="evidence" value="ECO:0007669"/>
    <property type="project" value="InterPro"/>
</dbReference>
<dbReference type="PROSITE" id="PS00705">
    <property type="entry name" value="PROK_CO2_ANHYDRASE_2"/>
    <property type="match status" value="1"/>
</dbReference>
<dbReference type="CDD" id="cd00884">
    <property type="entry name" value="beta_CA_cladeB"/>
    <property type="match status" value="1"/>
</dbReference>
<reference evidence="11" key="1">
    <citation type="submission" date="2012-02" db="EMBL/GenBank/DDBJ databases">
        <title>The complete genome of Frateuria aurantia DSM 6220.</title>
        <authorList>
            <consortium name="US DOE Joint Genome Institute (JGI-PGF)"/>
            <person name="Lucas S."/>
            <person name="Copeland A."/>
            <person name="Lapidus A."/>
            <person name="Glavina del Rio T."/>
            <person name="Dalin E."/>
            <person name="Tice H."/>
            <person name="Bruce D."/>
            <person name="Goodwin L."/>
            <person name="Pitluck S."/>
            <person name="Peters L."/>
            <person name="Ovchinnikova G."/>
            <person name="Teshima H."/>
            <person name="Kyrpides N."/>
            <person name="Mavromatis K."/>
            <person name="Ivanova N."/>
            <person name="Brettin T."/>
            <person name="Detter J.C."/>
            <person name="Han C."/>
            <person name="Larimer F."/>
            <person name="Land M."/>
            <person name="Hauser L."/>
            <person name="Markowitz V."/>
            <person name="Cheng J.-F."/>
            <person name="Hugenholtz P."/>
            <person name="Woyke T."/>
            <person name="Wu D."/>
            <person name="Brambilla E."/>
            <person name="Klenk H.-P."/>
            <person name="Eisen J.A."/>
        </authorList>
    </citation>
    <scope>NUCLEOTIDE SEQUENCE</scope>
    <source>
        <strain evidence="11">DSM 6220</strain>
    </source>
</reference>
<dbReference type="OrthoDB" id="9797527at2"/>
<dbReference type="Pfam" id="PF00484">
    <property type="entry name" value="Pro_CA"/>
    <property type="match status" value="1"/>
</dbReference>
<evidence type="ECO:0000256" key="5">
    <source>
        <dbReference type="ARBA" id="ARBA00022833"/>
    </source>
</evidence>
<accession>H8KYW8</accession>
<evidence type="ECO:0000256" key="10">
    <source>
        <dbReference type="RuleBase" id="RU003956"/>
    </source>
</evidence>
<keyword evidence="12" id="KW-1185">Reference proteome</keyword>
<dbReference type="PANTHER" id="PTHR11002">
    <property type="entry name" value="CARBONIC ANHYDRASE"/>
    <property type="match status" value="1"/>
</dbReference>
<protein>
    <recommendedName>
        <fullName evidence="3 10">Carbonic anhydrase</fullName>
        <ecNumber evidence="2 10">4.2.1.1</ecNumber>
    </recommendedName>
    <alternativeName>
        <fullName evidence="7 10">Carbonate dehydratase</fullName>
    </alternativeName>
</protein>
<feature type="binding site" evidence="9">
    <location>
        <position position="113"/>
    </location>
    <ligand>
        <name>Zn(2+)</name>
        <dbReference type="ChEBI" id="CHEBI:29105"/>
    </ligand>
</feature>
<dbReference type="InterPro" id="IPR036874">
    <property type="entry name" value="Carbonic_anhydrase_sf"/>
</dbReference>
<sequence length="230" mass="25073">MNDSTHKKPDQERANLLQLLQGVNEFTHKAFPENRELFQSLANGQAPHTLFVTCADSRVVPERITQTRPGDLFVCRNIGNIVPGYGEMMVGVSAVVEYAVSALKVRQIVVCGHSDCGAMKGLMAQQAVAETMPTVAAWLRNAEAARSVVFTRKPEGDAALTALIEENVRLQLAHLRTHPSVAAALANGELALQGWVYNIERGEVQVLSENGRDFLTLDQAIEQQQAEAVA</sequence>
<keyword evidence="4 9" id="KW-0479">Metal-binding</keyword>
<feature type="binding site" evidence="9">
    <location>
        <position position="116"/>
    </location>
    <ligand>
        <name>Zn(2+)</name>
        <dbReference type="ChEBI" id="CHEBI:29105"/>
    </ligand>
</feature>
<feature type="binding site" evidence="9">
    <location>
        <position position="56"/>
    </location>
    <ligand>
        <name>Zn(2+)</name>
        <dbReference type="ChEBI" id="CHEBI:29105"/>
    </ligand>
</feature>
<dbReference type="InterPro" id="IPR001765">
    <property type="entry name" value="Carbonic_anhydrase"/>
</dbReference>
<evidence type="ECO:0000256" key="2">
    <source>
        <dbReference type="ARBA" id="ARBA00012925"/>
    </source>
</evidence>
<dbReference type="eggNOG" id="COG0288">
    <property type="taxonomic scope" value="Bacteria"/>
</dbReference>
<proteinExistence type="inferred from homology"/>
<dbReference type="Gene3D" id="3.40.1050.10">
    <property type="entry name" value="Carbonic anhydrase"/>
    <property type="match status" value="1"/>
</dbReference>
<dbReference type="HOGENOM" id="CLU_053879_5_3_6"/>
<evidence type="ECO:0000256" key="4">
    <source>
        <dbReference type="ARBA" id="ARBA00022723"/>
    </source>
</evidence>
<dbReference type="PANTHER" id="PTHR11002:SF76">
    <property type="entry name" value="CARBONIC ANHYDRASE"/>
    <property type="match status" value="1"/>
</dbReference>
<evidence type="ECO:0000313" key="12">
    <source>
        <dbReference type="Proteomes" id="UP000005234"/>
    </source>
</evidence>
<evidence type="ECO:0000256" key="9">
    <source>
        <dbReference type="PIRSR" id="PIRSR601765-1"/>
    </source>
</evidence>
<keyword evidence="5 9" id="KW-0862">Zinc</keyword>
<dbReference type="RefSeq" id="WP_014404001.1">
    <property type="nucleotide sequence ID" value="NC_017033.1"/>
</dbReference>
<dbReference type="Proteomes" id="UP000005234">
    <property type="component" value="Chromosome"/>
</dbReference>
<feature type="binding site" evidence="9">
    <location>
        <position position="54"/>
    </location>
    <ligand>
        <name>Zn(2+)</name>
        <dbReference type="ChEBI" id="CHEBI:29105"/>
    </ligand>
</feature>
<keyword evidence="6 10" id="KW-0456">Lyase</keyword>
<dbReference type="EMBL" id="CP003350">
    <property type="protein sequence ID" value="AFC86998.1"/>
    <property type="molecule type" value="Genomic_DNA"/>
</dbReference>
<dbReference type="KEGG" id="fau:Fraau_2655"/>
<dbReference type="GO" id="GO:0004089">
    <property type="term" value="F:carbonate dehydratase activity"/>
    <property type="evidence" value="ECO:0007669"/>
    <property type="project" value="UniProtKB-UniRule"/>
</dbReference>
<dbReference type="STRING" id="767434.Fraau_2655"/>
<evidence type="ECO:0000256" key="8">
    <source>
        <dbReference type="ARBA" id="ARBA00048348"/>
    </source>
</evidence>
<evidence type="ECO:0000256" key="1">
    <source>
        <dbReference type="ARBA" id="ARBA00006217"/>
    </source>
</evidence>
<dbReference type="GO" id="GO:0008270">
    <property type="term" value="F:zinc ion binding"/>
    <property type="evidence" value="ECO:0007669"/>
    <property type="project" value="UniProtKB-UniRule"/>
</dbReference>
<dbReference type="InterPro" id="IPR015892">
    <property type="entry name" value="Carbonic_anhydrase_CS"/>
</dbReference>
<dbReference type="InterPro" id="IPR045066">
    <property type="entry name" value="Beta_CA_cladeB"/>
</dbReference>
<comment type="cofactor">
    <cofactor evidence="9">
        <name>Zn(2+)</name>
        <dbReference type="ChEBI" id="CHEBI:29105"/>
    </cofactor>
    <text evidence="9">Binds 1 zinc ion per subunit.</text>
</comment>
<dbReference type="EC" id="4.2.1.1" evidence="2 10"/>
<comment type="catalytic activity">
    <reaction evidence="8 10">
        <text>hydrogencarbonate + H(+) = CO2 + H2O</text>
        <dbReference type="Rhea" id="RHEA:10748"/>
        <dbReference type="ChEBI" id="CHEBI:15377"/>
        <dbReference type="ChEBI" id="CHEBI:15378"/>
        <dbReference type="ChEBI" id="CHEBI:16526"/>
        <dbReference type="ChEBI" id="CHEBI:17544"/>
        <dbReference type="EC" id="4.2.1.1"/>
    </reaction>
</comment>
<comment type="function">
    <text evidence="10">Reversible hydration of carbon dioxide.</text>
</comment>
<dbReference type="FunFam" id="3.40.1050.10:FF:000003">
    <property type="entry name" value="Carbonic anhydrase"/>
    <property type="match status" value="1"/>
</dbReference>
<evidence type="ECO:0000256" key="6">
    <source>
        <dbReference type="ARBA" id="ARBA00023239"/>
    </source>
</evidence>
<evidence type="ECO:0000313" key="11">
    <source>
        <dbReference type="EMBL" id="AFC86998.1"/>
    </source>
</evidence>
<evidence type="ECO:0000256" key="7">
    <source>
        <dbReference type="ARBA" id="ARBA00031969"/>
    </source>
</evidence>
<comment type="similarity">
    <text evidence="1 10">Belongs to the beta-class carbonic anhydrase family.</text>
</comment>
<dbReference type="PROSITE" id="PS00704">
    <property type="entry name" value="PROK_CO2_ANHYDRASE_1"/>
    <property type="match status" value="1"/>
</dbReference>
<dbReference type="SMART" id="SM00947">
    <property type="entry name" value="Pro_CA"/>
    <property type="match status" value="1"/>
</dbReference>
<gene>
    <name evidence="11" type="ordered locus">Fraau_2655</name>
</gene>
<dbReference type="AlphaFoldDB" id="H8KYW8"/>
<dbReference type="SUPFAM" id="SSF53056">
    <property type="entry name" value="beta-carbonic anhydrase, cab"/>
    <property type="match status" value="1"/>
</dbReference>
<evidence type="ECO:0000256" key="3">
    <source>
        <dbReference type="ARBA" id="ARBA00014628"/>
    </source>
</evidence>
<name>H8KYW8_FRAAD</name>